<proteinExistence type="predicted"/>
<dbReference type="EMBL" id="CAUYUJ010017939">
    <property type="protein sequence ID" value="CAK0879299.1"/>
    <property type="molecule type" value="Genomic_DNA"/>
</dbReference>
<accession>A0ABN9W012</accession>
<feature type="compositionally biased region" description="Polar residues" evidence="1">
    <location>
        <begin position="390"/>
        <end position="399"/>
    </location>
</feature>
<keyword evidence="4" id="KW-1185">Reference proteome</keyword>
<evidence type="ECO:0000313" key="3">
    <source>
        <dbReference type="EMBL" id="CAK0879299.1"/>
    </source>
</evidence>
<organism evidence="3 4">
    <name type="scientific">Prorocentrum cordatum</name>
    <dbReference type="NCBI Taxonomy" id="2364126"/>
    <lineage>
        <taxon>Eukaryota</taxon>
        <taxon>Sar</taxon>
        <taxon>Alveolata</taxon>
        <taxon>Dinophyceae</taxon>
        <taxon>Prorocentrales</taxon>
        <taxon>Prorocentraceae</taxon>
        <taxon>Prorocentrum</taxon>
    </lineage>
</organism>
<feature type="compositionally biased region" description="Low complexity" evidence="1">
    <location>
        <begin position="324"/>
        <end position="333"/>
    </location>
</feature>
<protein>
    <recommendedName>
        <fullName evidence="5">PARP</fullName>
    </recommendedName>
</protein>
<feature type="compositionally biased region" description="Gly residues" evidence="1">
    <location>
        <begin position="17"/>
        <end position="32"/>
    </location>
</feature>
<sequence>MGKRAKPEPSGASQLAGRGGGTVGRGGGAGGRGTKKSKMKAAAETSKESQVIGPLVIRTKSVDLTGPKGSCGRCGFKEDAEHPFPDVKFPGGEIKKFPFGCSFHVRGFVKGKFWMDYTWPTLCGACENDSELADSFEACCQAADGKRFSATLPQDVTMGTQTGITVYSDCVLITDAQYQTDIAPAGAQSLTPQQAGERATEVQNEHKGDAVTGTLALDATSPYLKVRRFTTTLNTRSEKALSADDCCREGAASSLEEAANKLMREQMPITLRGNVGIPTVAELKARALGAARGLGLITDPTPPAAPTGKLAIADGSVDDGGGAAALPPGDVGASQGPASLGPNTDDTRPPRSAFDNAIPVPDSVPAGAARGSMGDDAGPLPSGASDHSRGASSMMTWTPPSVKKPGVANDASEKARLKELKDSISLGRILTKGKDHGIGDKIYALRRWKPDSDVLGGEKDNYLSDIDWCTTLGGKAIEQMGQDTRLRLLGNIKHVDLSDAVPFKLQLCAVAAKEMFDVGGKVEICIPWEQCAGEFSMLHPRFSAAGVPDAELVETGWTFFINNLVLPYTKQDKIHNSWMMDLIDQILPRVKSEAVREEAGVCKDLAKEIYVHAEPLRILIDPSPTALLECDIRSEVRKFLREEAGPERRVVATTFGSKWKACLEEYNRSYHTDVKYGEKVSSVERVLGGVIKTLTVQDISSIIANLKEWGPLLRLGAARNIMNHFRDKLEDFIKKSVLASDIGHQAVPDIEGVTKLNLEFLDLLSLTPKLRAISEDTVQAFNKIYADLEMFQEKVYIKGKSDKLVEACDAYDPKRDETVQKVAAALTESQGTHFGSGEVVAKLIGCARTCFNHVVQMGLDFTAEDETTDTWAETAEMMKKMLAVAAGAVNRIGEFDADAREIHRLVVTKMMLIQLVLSIGAVTARKPFADLHVDLADDAQEDPEQPQGEGASTTQGADGSDGADGKKTPEVTILADFKAFEVLAKVAIKTGRDLLKEFSTVYWDLVADATEYAVKEMDALSGGIMNGGGKSWTDGASSLQNWEEVLTQIKATLFKQKGLATKARALKGDILKQLGELKKTADEHGKMSEFGGLEASALKAVGRAGATLFEARFAQLVKGGVHAKDHKESLLAFRDELHDAKYFKEKDIHPVIAAKLEEMLTQAFNDTL</sequence>
<gene>
    <name evidence="2" type="ORF">PCOR1329_LOCUS16023</name>
    <name evidence="3" type="ORF">PCOR1329_LOCUS62765</name>
</gene>
<evidence type="ECO:0000313" key="2">
    <source>
        <dbReference type="EMBL" id="CAK0811398.1"/>
    </source>
</evidence>
<name>A0ABN9W012_9DINO</name>
<feature type="region of interest" description="Disordered" evidence="1">
    <location>
        <begin position="1"/>
        <end position="46"/>
    </location>
</feature>
<evidence type="ECO:0000313" key="4">
    <source>
        <dbReference type="Proteomes" id="UP001189429"/>
    </source>
</evidence>
<feature type="region of interest" description="Disordered" evidence="1">
    <location>
        <begin position="939"/>
        <end position="965"/>
    </location>
</feature>
<evidence type="ECO:0008006" key="5">
    <source>
        <dbReference type="Google" id="ProtNLM"/>
    </source>
</evidence>
<evidence type="ECO:0000256" key="1">
    <source>
        <dbReference type="SAM" id="MobiDB-lite"/>
    </source>
</evidence>
<feature type="region of interest" description="Disordered" evidence="1">
    <location>
        <begin position="314"/>
        <end position="409"/>
    </location>
</feature>
<comment type="caution">
    <text evidence="3">The sequence shown here is derived from an EMBL/GenBank/DDBJ whole genome shotgun (WGS) entry which is preliminary data.</text>
</comment>
<dbReference type="Proteomes" id="UP001189429">
    <property type="component" value="Unassembled WGS sequence"/>
</dbReference>
<reference evidence="3" key="1">
    <citation type="submission" date="2023-10" db="EMBL/GenBank/DDBJ databases">
        <authorList>
            <person name="Chen Y."/>
            <person name="Shah S."/>
            <person name="Dougan E. K."/>
            <person name="Thang M."/>
            <person name="Chan C."/>
        </authorList>
    </citation>
    <scope>NUCLEOTIDE SEQUENCE [LARGE SCALE GENOMIC DNA]</scope>
</reference>
<dbReference type="EMBL" id="CAUYUJ010004891">
    <property type="protein sequence ID" value="CAK0811398.1"/>
    <property type="molecule type" value="Genomic_DNA"/>
</dbReference>